<feature type="domain" description="HDOD" evidence="1">
    <location>
        <begin position="1"/>
        <end position="155"/>
    </location>
</feature>
<evidence type="ECO:0000313" key="2">
    <source>
        <dbReference type="EMBL" id="AIZ03759.1"/>
    </source>
</evidence>
<dbReference type="Pfam" id="PF08668">
    <property type="entry name" value="HDOD"/>
    <property type="match status" value="1"/>
</dbReference>
<dbReference type="PROSITE" id="PS51833">
    <property type="entry name" value="HDOD"/>
    <property type="match status" value="1"/>
</dbReference>
<dbReference type="EMBL" id="KM108105">
    <property type="protein sequence ID" value="AIZ03759.1"/>
    <property type="molecule type" value="Genomic_DNA"/>
</dbReference>
<accession>A0A0A7HFY3</accession>
<protein>
    <recommendedName>
        <fullName evidence="1">HDOD domain-containing protein</fullName>
    </recommendedName>
</protein>
<reference evidence="2" key="1">
    <citation type="submission" date="2014-07" db="EMBL/GenBank/DDBJ databases">
        <title>Clostridium tyrobutyricum BAS7.</title>
        <authorList>
            <person name="Kim S."/>
            <person name="Choi O."/>
            <person name="Woo H.M."/>
            <person name="Sang B.-I."/>
            <person name="Um Y."/>
        </authorList>
    </citation>
    <scope>NUCLEOTIDE SEQUENCE</scope>
    <source>
        <strain evidence="2">BAS7</strain>
    </source>
</reference>
<gene>
    <name evidence="2" type="ORF">CTB_26360</name>
</gene>
<name>A0A0A7HFY3_CLOTY</name>
<dbReference type="SUPFAM" id="SSF109604">
    <property type="entry name" value="HD-domain/PDEase-like"/>
    <property type="match status" value="1"/>
</dbReference>
<dbReference type="AlphaFoldDB" id="A0A0A7HFY3"/>
<dbReference type="PANTHER" id="PTHR33525:SF4">
    <property type="entry name" value="CYCLIC DI-GMP PHOSPHODIESTERASE CDGJ"/>
    <property type="match status" value="1"/>
</dbReference>
<organism evidence="2">
    <name type="scientific">Clostridium tyrobutyricum</name>
    <dbReference type="NCBI Taxonomy" id="1519"/>
    <lineage>
        <taxon>Bacteria</taxon>
        <taxon>Bacillati</taxon>
        <taxon>Bacillota</taxon>
        <taxon>Clostridia</taxon>
        <taxon>Eubacteriales</taxon>
        <taxon>Clostridiaceae</taxon>
        <taxon>Clostridium</taxon>
    </lineage>
</organism>
<dbReference type="Gene3D" id="1.10.3210.10">
    <property type="entry name" value="Hypothetical protein af1432"/>
    <property type="match status" value="1"/>
</dbReference>
<dbReference type="InterPro" id="IPR013976">
    <property type="entry name" value="HDOD"/>
</dbReference>
<dbReference type="InterPro" id="IPR052340">
    <property type="entry name" value="RNase_Y/CdgJ"/>
</dbReference>
<sequence length="173" mass="20278">MSYEILKLINSAKYYFKNKIKSINHAVSLLGENEIKKWLYFICMKPICSNRPQIVMLESLLRAEFLEKLAKKTALSKNSSNFYLMGIMSLMDVILQMPLIKVLDELMISKDIKYALTGRESNYYSKMLDIVISFRTGNWDKSMLMASSYFNLNCRDLQNCYMESIRWVDEVTL</sequence>
<proteinExistence type="predicted"/>
<evidence type="ECO:0000259" key="1">
    <source>
        <dbReference type="PROSITE" id="PS51833"/>
    </source>
</evidence>
<dbReference type="PANTHER" id="PTHR33525">
    <property type="match status" value="1"/>
</dbReference>